<name>A0A937FCA3_9BACT</name>
<gene>
    <name evidence="1" type="ORF">JL102_23150</name>
</gene>
<dbReference type="EMBL" id="JAESIY010000026">
    <property type="protein sequence ID" value="MBL3659062.1"/>
    <property type="molecule type" value="Genomic_DNA"/>
</dbReference>
<organism evidence="1 2">
    <name type="scientific">Fulvivirga sediminis</name>
    <dbReference type="NCBI Taxonomy" id="2803949"/>
    <lineage>
        <taxon>Bacteria</taxon>
        <taxon>Pseudomonadati</taxon>
        <taxon>Bacteroidota</taxon>
        <taxon>Cytophagia</taxon>
        <taxon>Cytophagales</taxon>
        <taxon>Fulvivirgaceae</taxon>
        <taxon>Fulvivirga</taxon>
    </lineage>
</organism>
<reference evidence="1" key="1">
    <citation type="submission" date="2021-01" db="EMBL/GenBank/DDBJ databases">
        <title>Fulvivirga kasyanovii gen. nov., sp nov., a novel member of the phylum Bacteroidetes isolated from seawater in a mussel farm.</title>
        <authorList>
            <person name="Zhao L.-H."/>
            <person name="Wang Z.-J."/>
        </authorList>
    </citation>
    <scope>NUCLEOTIDE SEQUENCE</scope>
    <source>
        <strain evidence="1">2943</strain>
    </source>
</reference>
<accession>A0A937FCA3</accession>
<dbReference type="InterPro" id="IPR038360">
    <property type="entry name" value="DUF4844_sf"/>
</dbReference>
<keyword evidence="2" id="KW-1185">Reference proteome</keyword>
<evidence type="ECO:0000313" key="1">
    <source>
        <dbReference type="EMBL" id="MBL3659062.1"/>
    </source>
</evidence>
<evidence type="ECO:0000313" key="2">
    <source>
        <dbReference type="Proteomes" id="UP000659388"/>
    </source>
</evidence>
<proteinExistence type="predicted"/>
<protein>
    <submittedName>
        <fullName evidence="1">DUF4844 domain-containing protein</fullName>
    </submittedName>
</protein>
<comment type="caution">
    <text evidence="1">The sequence shown here is derived from an EMBL/GenBank/DDBJ whole genome shotgun (WGS) entry which is preliminary data.</text>
</comment>
<sequence length="63" mass="7175">MNEILEKLSRFKKKDKFSDSELDKRGLNPSDVELCSKMEGLFNDCADSLILLRAIKTSAQIKI</sequence>
<dbReference type="Gene3D" id="1.20.1480.40">
    <property type="entry name" value="Uncharacterised protein PF16133, DUF4844"/>
    <property type="match status" value="1"/>
</dbReference>
<dbReference type="AlphaFoldDB" id="A0A937FCA3"/>
<dbReference type="Proteomes" id="UP000659388">
    <property type="component" value="Unassembled WGS sequence"/>
</dbReference>